<accession>A0A0E9U202</accession>
<evidence type="ECO:0000313" key="1">
    <source>
        <dbReference type="EMBL" id="JAH59929.1"/>
    </source>
</evidence>
<proteinExistence type="predicted"/>
<dbReference type="EMBL" id="GBXM01048648">
    <property type="protein sequence ID" value="JAH59929.1"/>
    <property type="molecule type" value="Transcribed_RNA"/>
</dbReference>
<protein>
    <submittedName>
        <fullName evidence="1">Uncharacterized protein</fullName>
    </submittedName>
</protein>
<reference evidence="1" key="2">
    <citation type="journal article" date="2015" name="Fish Shellfish Immunol.">
        <title>Early steps in the European eel (Anguilla anguilla)-Vibrio vulnificus interaction in the gills: Role of the RtxA13 toxin.</title>
        <authorList>
            <person name="Callol A."/>
            <person name="Pajuelo D."/>
            <person name="Ebbesson L."/>
            <person name="Teles M."/>
            <person name="MacKenzie S."/>
            <person name="Amaro C."/>
        </authorList>
    </citation>
    <scope>NUCLEOTIDE SEQUENCE</scope>
</reference>
<organism evidence="1">
    <name type="scientific">Anguilla anguilla</name>
    <name type="common">European freshwater eel</name>
    <name type="synonym">Muraena anguilla</name>
    <dbReference type="NCBI Taxonomy" id="7936"/>
    <lineage>
        <taxon>Eukaryota</taxon>
        <taxon>Metazoa</taxon>
        <taxon>Chordata</taxon>
        <taxon>Craniata</taxon>
        <taxon>Vertebrata</taxon>
        <taxon>Euteleostomi</taxon>
        <taxon>Actinopterygii</taxon>
        <taxon>Neopterygii</taxon>
        <taxon>Teleostei</taxon>
        <taxon>Anguilliformes</taxon>
        <taxon>Anguillidae</taxon>
        <taxon>Anguilla</taxon>
    </lineage>
</organism>
<reference evidence="1" key="1">
    <citation type="submission" date="2014-11" db="EMBL/GenBank/DDBJ databases">
        <authorList>
            <person name="Amaro Gonzalez C."/>
        </authorList>
    </citation>
    <scope>NUCLEOTIDE SEQUENCE</scope>
</reference>
<dbReference type="AlphaFoldDB" id="A0A0E9U202"/>
<name>A0A0E9U202_ANGAN</name>
<sequence length="47" mass="5381">MDGKHAQSMLSLFSIFLIKSEATNIHNHTRPSFLVLDLCDFQSFSPR</sequence>